<gene>
    <name evidence="1" type="ORF">CLUMA_CG010374</name>
</gene>
<reference evidence="1 2" key="1">
    <citation type="submission" date="2015-04" db="EMBL/GenBank/DDBJ databases">
        <authorList>
            <person name="Syromyatnikov M.Y."/>
            <person name="Popov V.N."/>
        </authorList>
    </citation>
    <scope>NUCLEOTIDE SEQUENCE [LARGE SCALE GENOMIC DNA]</scope>
</reference>
<name>A0A1J1I9M3_9DIPT</name>
<organism evidence="1 2">
    <name type="scientific">Clunio marinus</name>
    <dbReference type="NCBI Taxonomy" id="568069"/>
    <lineage>
        <taxon>Eukaryota</taxon>
        <taxon>Metazoa</taxon>
        <taxon>Ecdysozoa</taxon>
        <taxon>Arthropoda</taxon>
        <taxon>Hexapoda</taxon>
        <taxon>Insecta</taxon>
        <taxon>Pterygota</taxon>
        <taxon>Neoptera</taxon>
        <taxon>Endopterygota</taxon>
        <taxon>Diptera</taxon>
        <taxon>Nematocera</taxon>
        <taxon>Chironomoidea</taxon>
        <taxon>Chironomidae</taxon>
        <taxon>Clunio</taxon>
    </lineage>
</organism>
<protein>
    <submittedName>
        <fullName evidence="1">CLUMA_CG010374, isoform A</fullName>
    </submittedName>
</protein>
<evidence type="ECO:0000313" key="1">
    <source>
        <dbReference type="EMBL" id="CRK96973.1"/>
    </source>
</evidence>
<keyword evidence="2" id="KW-1185">Reference proteome</keyword>
<proteinExistence type="predicted"/>
<dbReference type="AlphaFoldDB" id="A0A1J1I9M3"/>
<accession>A0A1J1I9M3</accession>
<dbReference type="EMBL" id="CVRI01000045">
    <property type="protein sequence ID" value="CRK96973.1"/>
    <property type="molecule type" value="Genomic_DNA"/>
</dbReference>
<evidence type="ECO:0000313" key="2">
    <source>
        <dbReference type="Proteomes" id="UP000183832"/>
    </source>
</evidence>
<sequence>MSGSSMTFTKRSPFSLESLKELLRCTLKTNDLLIKKSLLEKCFVLNDIWQANLLQARLKHRSFSVE</sequence>
<dbReference type="Proteomes" id="UP000183832">
    <property type="component" value="Unassembled WGS sequence"/>
</dbReference>